<organism evidence="2 3">
    <name type="scientific">Streptomyces cyanogenus</name>
    <dbReference type="NCBI Taxonomy" id="80860"/>
    <lineage>
        <taxon>Bacteria</taxon>
        <taxon>Bacillati</taxon>
        <taxon>Actinomycetota</taxon>
        <taxon>Actinomycetes</taxon>
        <taxon>Kitasatosporales</taxon>
        <taxon>Streptomycetaceae</taxon>
        <taxon>Streptomyces</taxon>
    </lineage>
</organism>
<dbReference type="GO" id="GO:0016491">
    <property type="term" value="F:oxidoreductase activity"/>
    <property type="evidence" value="ECO:0007669"/>
    <property type="project" value="UniProtKB-KW"/>
</dbReference>
<dbReference type="InterPro" id="IPR051911">
    <property type="entry name" value="SDR_oxidoreductase"/>
</dbReference>
<protein>
    <submittedName>
        <fullName evidence="2">Sulfoacetaldehyde reductase</fullName>
        <ecNumber evidence="2">1.1.1.313</ecNumber>
    </submittedName>
</protein>
<dbReference type="InterPro" id="IPR002347">
    <property type="entry name" value="SDR_fam"/>
</dbReference>
<dbReference type="EMBL" id="CP071839">
    <property type="protein sequence ID" value="QTE02783.1"/>
    <property type="molecule type" value="Genomic_DNA"/>
</dbReference>
<feature type="region of interest" description="Disordered" evidence="1">
    <location>
        <begin position="146"/>
        <end position="175"/>
    </location>
</feature>
<keyword evidence="2" id="KW-0560">Oxidoreductase</keyword>
<feature type="compositionally biased region" description="Basic residues" evidence="1">
    <location>
        <begin position="159"/>
        <end position="175"/>
    </location>
</feature>
<dbReference type="RefSeq" id="WP_243769420.1">
    <property type="nucleotide sequence ID" value="NZ_CP071839.1"/>
</dbReference>
<evidence type="ECO:0000313" key="3">
    <source>
        <dbReference type="Proteomes" id="UP000663908"/>
    </source>
</evidence>
<dbReference type="Pfam" id="PF00106">
    <property type="entry name" value="adh_short"/>
    <property type="match status" value="1"/>
</dbReference>
<reference evidence="2 3" key="1">
    <citation type="submission" date="2021-03" db="EMBL/GenBank/DDBJ databases">
        <title>Complete genome sequence of Streptomyces cyanogenus S136, producer of anticancer angucycline landomycin A.</title>
        <authorList>
            <person name="Hrab P."/>
            <person name="Ruckert C."/>
            <person name="Busche T."/>
            <person name="Ostash I."/>
            <person name="Kalinowski J."/>
            <person name="Fedorenko V."/>
            <person name="Yushchuk O."/>
            <person name="Ostash B."/>
        </authorList>
    </citation>
    <scope>NUCLEOTIDE SEQUENCE [LARGE SCALE GENOMIC DNA]</scope>
    <source>
        <strain evidence="2 3">S136</strain>
    </source>
</reference>
<dbReference type="PANTHER" id="PTHR43976:SF9">
    <property type="entry name" value="OXIDOREDUCTASE"/>
    <property type="match status" value="1"/>
</dbReference>
<name>A0ABX7U179_STRCY</name>
<gene>
    <name evidence="2" type="primary">isfD</name>
    <name evidence="2" type="ORF">S1361_35955</name>
</gene>
<proteinExistence type="predicted"/>
<dbReference type="PANTHER" id="PTHR43976">
    <property type="entry name" value="SHORT CHAIN DEHYDROGENASE"/>
    <property type="match status" value="1"/>
</dbReference>
<sequence length="198" mass="20477">MRALADAGHTVYAGIRQPATRNAPAVAGLDRYAVETGVPLHAVELDVQSQDCADAAVARVPAAEGRLDVVVLNAGHMVTGPAEAFASEQLAELYDVNVLGAQRVSRAALPRLRERGEGLLVWIGSSGTRGGCLRRALRCPARGARTAAGGADAAGGGRGRGRRGRRTPGRPARRCPARCSRRAVGCEPGPVTASTVLT</sequence>
<evidence type="ECO:0000256" key="1">
    <source>
        <dbReference type="SAM" id="MobiDB-lite"/>
    </source>
</evidence>
<dbReference type="SUPFAM" id="SSF51735">
    <property type="entry name" value="NAD(P)-binding Rossmann-fold domains"/>
    <property type="match status" value="1"/>
</dbReference>
<keyword evidence="3" id="KW-1185">Reference proteome</keyword>
<dbReference type="Gene3D" id="3.40.50.720">
    <property type="entry name" value="NAD(P)-binding Rossmann-like Domain"/>
    <property type="match status" value="1"/>
</dbReference>
<dbReference type="Proteomes" id="UP000663908">
    <property type="component" value="Chromosome"/>
</dbReference>
<dbReference type="InterPro" id="IPR036291">
    <property type="entry name" value="NAD(P)-bd_dom_sf"/>
</dbReference>
<evidence type="ECO:0000313" key="2">
    <source>
        <dbReference type="EMBL" id="QTE02783.1"/>
    </source>
</evidence>
<accession>A0ABX7U179</accession>
<dbReference type="EC" id="1.1.1.313" evidence="2"/>